<feature type="region of interest" description="Disordered" evidence="1">
    <location>
        <begin position="109"/>
        <end position="264"/>
    </location>
</feature>
<accession>A0A6A5UW53</accession>
<feature type="region of interest" description="Disordered" evidence="1">
    <location>
        <begin position="23"/>
        <end position="49"/>
    </location>
</feature>
<gene>
    <name evidence="2" type="ORF">BU23DRAFT_240841</name>
</gene>
<protein>
    <submittedName>
        <fullName evidence="2">Uncharacterized protein</fullName>
    </submittedName>
</protein>
<feature type="compositionally biased region" description="Polar residues" evidence="1">
    <location>
        <begin position="206"/>
        <end position="226"/>
    </location>
</feature>
<evidence type="ECO:0000256" key="1">
    <source>
        <dbReference type="SAM" id="MobiDB-lite"/>
    </source>
</evidence>
<feature type="compositionally biased region" description="Basic and acidic residues" evidence="1">
    <location>
        <begin position="79"/>
        <end position="97"/>
    </location>
</feature>
<feature type="region of interest" description="Disordered" evidence="1">
    <location>
        <begin position="73"/>
        <end position="97"/>
    </location>
</feature>
<sequence>MAAAMGTCNPPFSLPTEFRFVHERPSEAKPASRRIPPKGMPYHGDKPLGITGIPRCDSFEDNRLACLDVGASAGAIGDSGDRADGHDRSGPADHDDNWTLFRERGVNYEQNGHARDVLSITNESPHEGSPTERGSQEITTGIGGHQGPLMADSGEERDCRVQGPDASAQNTMGDLVVMSNESEVIDLTDPGDESTDDEREGEDKCSSQGSRSSNLQQDARTSTQPASVESTSVSPSVSSIQADNTLPRDDPLVMMDTSIPSSEEPLLDSSIHAIQNCMVDAQQLRNFEQARDEGHFEPSLSSWSNDDIKSDDDEHNDCSHD</sequence>
<name>A0A6A5UW53_9PLEO</name>
<dbReference type="EMBL" id="ML976710">
    <property type="protein sequence ID" value="KAF1969403.1"/>
    <property type="molecule type" value="Genomic_DNA"/>
</dbReference>
<organism evidence="2 3">
    <name type="scientific">Bimuria novae-zelandiae CBS 107.79</name>
    <dbReference type="NCBI Taxonomy" id="1447943"/>
    <lineage>
        <taxon>Eukaryota</taxon>
        <taxon>Fungi</taxon>
        <taxon>Dikarya</taxon>
        <taxon>Ascomycota</taxon>
        <taxon>Pezizomycotina</taxon>
        <taxon>Dothideomycetes</taxon>
        <taxon>Pleosporomycetidae</taxon>
        <taxon>Pleosporales</taxon>
        <taxon>Massarineae</taxon>
        <taxon>Didymosphaeriaceae</taxon>
        <taxon>Bimuria</taxon>
    </lineage>
</organism>
<feature type="compositionally biased region" description="Acidic residues" evidence="1">
    <location>
        <begin position="183"/>
        <end position="200"/>
    </location>
</feature>
<keyword evidence="3" id="KW-1185">Reference proteome</keyword>
<feature type="compositionally biased region" description="Low complexity" evidence="1">
    <location>
        <begin position="227"/>
        <end position="239"/>
    </location>
</feature>
<dbReference type="Proteomes" id="UP000800036">
    <property type="component" value="Unassembled WGS sequence"/>
</dbReference>
<proteinExistence type="predicted"/>
<feature type="region of interest" description="Disordered" evidence="1">
    <location>
        <begin position="289"/>
        <end position="321"/>
    </location>
</feature>
<evidence type="ECO:0000313" key="3">
    <source>
        <dbReference type="Proteomes" id="UP000800036"/>
    </source>
</evidence>
<reference evidence="2" key="1">
    <citation type="journal article" date="2020" name="Stud. Mycol.">
        <title>101 Dothideomycetes genomes: a test case for predicting lifestyles and emergence of pathogens.</title>
        <authorList>
            <person name="Haridas S."/>
            <person name="Albert R."/>
            <person name="Binder M."/>
            <person name="Bloem J."/>
            <person name="Labutti K."/>
            <person name="Salamov A."/>
            <person name="Andreopoulos B."/>
            <person name="Baker S."/>
            <person name="Barry K."/>
            <person name="Bills G."/>
            <person name="Bluhm B."/>
            <person name="Cannon C."/>
            <person name="Castanera R."/>
            <person name="Culley D."/>
            <person name="Daum C."/>
            <person name="Ezra D."/>
            <person name="Gonzalez J."/>
            <person name="Henrissat B."/>
            <person name="Kuo A."/>
            <person name="Liang C."/>
            <person name="Lipzen A."/>
            <person name="Lutzoni F."/>
            <person name="Magnuson J."/>
            <person name="Mondo S."/>
            <person name="Nolan M."/>
            <person name="Ohm R."/>
            <person name="Pangilinan J."/>
            <person name="Park H.-J."/>
            <person name="Ramirez L."/>
            <person name="Alfaro M."/>
            <person name="Sun H."/>
            <person name="Tritt A."/>
            <person name="Yoshinaga Y."/>
            <person name="Zwiers L.-H."/>
            <person name="Turgeon B."/>
            <person name="Goodwin S."/>
            <person name="Spatafora J."/>
            <person name="Crous P."/>
            <person name="Grigoriev I."/>
        </authorList>
    </citation>
    <scope>NUCLEOTIDE SEQUENCE</scope>
    <source>
        <strain evidence="2">CBS 107.79</strain>
    </source>
</reference>
<evidence type="ECO:0000313" key="2">
    <source>
        <dbReference type="EMBL" id="KAF1969403.1"/>
    </source>
</evidence>
<dbReference type="AlphaFoldDB" id="A0A6A5UW53"/>